<dbReference type="PROSITE" id="PS00028">
    <property type="entry name" value="ZINC_FINGER_C2H2_1"/>
    <property type="match status" value="5"/>
</dbReference>
<keyword evidence="3 5" id="KW-0863">Zinc-finger</keyword>
<gene>
    <name evidence="8" type="ORF">LLEC1_07218</name>
</gene>
<dbReference type="Pfam" id="PF12874">
    <property type="entry name" value="zf-met"/>
    <property type="match status" value="1"/>
</dbReference>
<dbReference type="InterPro" id="IPR036236">
    <property type="entry name" value="Znf_C2H2_sf"/>
</dbReference>
<dbReference type="SMART" id="SM00355">
    <property type="entry name" value="ZnF_C2H2"/>
    <property type="match status" value="7"/>
</dbReference>
<evidence type="ECO:0000313" key="8">
    <source>
        <dbReference type="EMBL" id="OAQ99791.1"/>
    </source>
</evidence>
<feature type="domain" description="C2H2-type" evidence="7">
    <location>
        <begin position="77"/>
        <end position="106"/>
    </location>
</feature>
<dbReference type="EMBL" id="LUKN01002016">
    <property type="protein sequence ID" value="OAQ99791.1"/>
    <property type="molecule type" value="Genomic_DNA"/>
</dbReference>
<keyword evidence="9" id="KW-1185">Reference proteome</keyword>
<sequence>MSSCDVCNSFFDTKQAAKLHKKATRHCVCPHCDKPLASSNGLRTHIAALHHYQCPQCPAVLTANWLLIDHQKSQGHCYCGDCNKTFGTVHGLNDHLQSSRHSTEFRCCDCDCEFKSTSALEQHLRDKVHTLPSASARPKRGSKPSSNSTNDIVASSSLQCTKCLREFSSEQALAQHLASLAHRPLGEFACFAGSSCTATFTSPSAVLHHLESGACPSGMDRDQLRALIVKHDVERLVTRPPADDDEDDMFIQASSDESSLVVRRLSNLSLTSESDGCLTPSTGGLSDWGALIAQSPTHRCPFCPPERRPFCDAAALRQHIDSAAHTEPFIYCPISISGGSHGLSAVVRRFNTVAGLAQHLESGACAGGVDNFWRAVKYLEARFHEMGMQLKLVQDGKA</sequence>
<evidence type="ECO:0000259" key="7">
    <source>
        <dbReference type="PROSITE" id="PS50157"/>
    </source>
</evidence>
<dbReference type="PANTHER" id="PTHR24379:SF121">
    <property type="entry name" value="C2H2-TYPE DOMAIN-CONTAINING PROTEIN"/>
    <property type="match status" value="1"/>
</dbReference>
<feature type="region of interest" description="Disordered" evidence="6">
    <location>
        <begin position="130"/>
        <end position="150"/>
    </location>
</feature>
<reference evidence="8 9" key="1">
    <citation type="submission" date="2016-03" db="EMBL/GenBank/DDBJ databases">
        <title>Fine-scale spatial genetic structure of a fungal parasite of coffee scale insects.</title>
        <authorList>
            <person name="Jackson D."/>
            <person name="Zemenick K.A."/>
            <person name="Malloure B."/>
            <person name="Quandt C.A."/>
            <person name="James T.Y."/>
        </authorList>
    </citation>
    <scope>NUCLEOTIDE SEQUENCE [LARGE SCALE GENOMIC DNA]</scope>
    <source>
        <strain evidence="8 9">UM487</strain>
    </source>
</reference>
<feature type="domain" description="C2H2-type" evidence="7">
    <location>
        <begin position="158"/>
        <end position="182"/>
    </location>
</feature>
<keyword evidence="1" id="KW-0479">Metal-binding</keyword>
<dbReference type="OrthoDB" id="6105938at2759"/>
<comment type="caution">
    <text evidence="8">The sequence shown here is derived from an EMBL/GenBank/DDBJ whole genome shotgun (WGS) entry which is preliminary data.</text>
</comment>
<dbReference type="Proteomes" id="UP000243081">
    <property type="component" value="Unassembled WGS sequence"/>
</dbReference>
<dbReference type="GO" id="GO:0008270">
    <property type="term" value="F:zinc ion binding"/>
    <property type="evidence" value="ECO:0007669"/>
    <property type="project" value="UniProtKB-KW"/>
</dbReference>
<dbReference type="InterPro" id="IPR013087">
    <property type="entry name" value="Znf_C2H2_type"/>
</dbReference>
<feature type="domain" description="C2H2-type" evidence="7">
    <location>
        <begin position="105"/>
        <end position="134"/>
    </location>
</feature>
<dbReference type="PROSITE" id="PS50157">
    <property type="entry name" value="ZINC_FINGER_C2H2_2"/>
    <property type="match status" value="3"/>
</dbReference>
<proteinExistence type="predicted"/>
<name>A0A179ID13_CORDF</name>
<evidence type="ECO:0000256" key="1">
    <source>
        <dbReference type="ARBA" id="ARBA00022723"/>
    </source>
</evidence>
<evidence type="ECO:0000256" key="6">
    <source>
        <dbReference type="SAM" id="MobiDB-lite"/>
    </source>
</evidence>
<dbReference type="AlphaFoldDB" id="A0A179ID13"/>
<evidence type="ECO:0000256" key="2">
    <source>
        <dbReference type="ARBA" id="ARBA00022737"/>
    </source>
</evidence>
<organism evidence="8 9">
    <name type="scientific">Cordyceps confragosa</name>
    <name type="common">Lecanicillium lecanii</name>
    <dbReference type="NCBI Taxonomy" id="2714763"/>
    <lineage>
        <taxon>Eukaryota</taxon>
        <taxon>Fungi</taxon>
        <taxon>Dikarya</taxon>
        <taxon>Ascomycota</taxon>
        <taxon>Pezizomycotina</taxon>
        <taxon>Sordariomycetes</taxon>
        <taxon>Hypocreomycetidae</taxon>
        <taxon>Hypocreales</taxon>
        <taxon>Cordycipitaceae</taxon>
        <taxon>Akanthomyces</taxon>
    </lineage>
</organism>
<dbReference type="PANTHER" id="PTHR24379">
    <property type="entry name" value="KRAB AND ZINC FINGER DOMAIN-CONTAINING"/>
    <property type="match status" value="1"/>
</dbReference>
<evidence type="ECO:0000256" key="5">
    <source>
        <dbReference type="PROSITE-ProRule" id="PRU00042"/>
    </source>
</evidence>
<protein>
    <recommendedName>
        <fullName evidence="7">C2H2-type domain-containing protein</fullName>
    </recommendedName>
</protein>
<accession>A0A179ID13</accession>
<dbReference type="Gene3D" id="3.30.160.60">
    <property type="entry name" value="Classic Zinc Finger"/>
    <property type="match status" value="2"/>
</dbReference>
<evidence type="ECO:0000313" key="9">
    <source>
        <dbReference type="Proteomes" id="UP000243081"/>
    </source>
</evidence>
<dbReference type="OMA" id="ECFCGRT"/>
<evidence type="ECO:0000256" key="3">
    <source>
        <dbReference type="ARBA" id="ARBA00022771"/>
    </source>
</evidence>
<dbReference type="SUPFAM" id="SSF57667">
    <property type="entry name" value="beta-beta-alpha zinc fingers"/>
    <property type="match status" value="2"/>
</dbReference>
<evidence type="ECO:0000256" key="4">
    <source>
        <dbReference type="ARBA" id="ARBA00022833"/>
    </source>
</evidence>
<keyword evidence="4" id="KW-0862">Zinc</keyword>
<keyword evidence="2" id="KW-0677">Repeat</keyword>